<dbReference type="Proteomes" id="UP000572072">
    <property type="component" value="Unassembled WGS sequence"/>
</dbReference>
<dbReference type="RefSeq" id="WP_171356786.1">
    <property type="nucleotide sequence ID" value="NZ_VTYN01000001.1"/>
</dbReference>
<dbReference type="PROSITE" id="PS51257">
    <property type="entry name" value="PROKAR_LIPOPROTEIN"/>
    <property type="match status" value="1"/>
</dbReference>
<evidence type="ECO:0000256" key="1">
    <source>
        <dbReference type="SAM" id="Phobius"/>
    </source>
</evidence>
<sequence length="203" mass="23426">MEQLKNSNLKEELSSPLVQWAGFACVLILVWWLIVSPYQAWRSADISEINQKLGQIERLERLENSRNSIETFASELNLVKQTAQNQMFDARTHSRTLGMQVDLFESIYRPLGLKFTGRRFGEPGIEPWLGEKVNSQWRISGDSDVILEMLFALGNENKLIEVTQFEIKRGTRKRGQVQANYEISIDLQSYRKLSDAQLKSESK</sequence>
<organism evidence="2 3">
    <name type="scientific">Vibrio rotiferianus</name>
    <dbReference type="NCBI Taxonomy" id="190895"/>
    <lineage>
        <taxon>Bacteria</taxon>
        <taxon>Pseudomonadati</taxon>
        <taxon>Pseudomonadota</taxon>
        <taxon>Gammaproteobacteria</taxon>
        <taxon>Vibrionales</taxon>
        <taxon>Vibrionaceae</taxon>
        <taxon>Vibrio</taxon>
    </lineage>
</organism>
<dbReference type="AlphaFoldDB" id="A0A7Y3Z5A0"/>
<dbReference type="EMBL" id="VTYN01000001">
    <property type="protein sequence ID" value="NOH46613.1"/>
    <property type="molecule type" value="Genomic_DNA"/>
</dbReference>
<gene>
    <name evidence="2" type="ORF">F0262_00855</name>
</gene>
<comment type="caution">
    <text evidence="2">The sequence shown here is derived from an EMBL/GenBank/DDBJ whole genome shotgun (WGS) entry which is preliminary data.</text>
</comment>
<feature type="transmembrane region" description="Helical" evidence="1">
    <location>
        <begin position="17"/>
        <end position="35"/>
    </location>
</feature>
<evidence type="ECO:0000313" key="2">
    <source>
        <dbReference type="EMBL" id="NOH46613.1"/>
    </source>
</evidence>
<name>A0A7Y3Z5A0_9VIBR</name>
<reference evidence="2 3" key="1">
    <citation type="submission" date="2019-08" db="EMBL/GenBank/DDBJ databases">
        <title>Draft genome sequencing and comparative genomics of hatchery-associated Vibrios.</title>
        <authorList>
            <person name="Kehlet-Delgado H."/>
            <person name="Mueller R.S."/>
        </authorList>
    </citation>
    <scope>NUCLEOTIDE SEQUENCE [LARGE SCALE GENOMIC DNA]</scope>
    <source>
        <strain evidence="2 3">00-78-3</strain>
    </source>
</reference>
<keyword evidence="1" id="KW-0472">Membrane</keyword>
<protein>
    <submittedName>
        <fullName evidence="2">Uncharacterized protein</fullName>
    </submittedName>
</protein>
<keyword evidence="1" id="KW-1133">Transmembrane helix</keyword>
<proteinExistence type="predicted"/>
<accession>A0A7Y3Z5A0</accession>
<keyword evidence="1" id="KW-0812">Transmembrane</keyword>
<evidence type="ECO:0000313" key="3">
    <source>
        <dbReference type="Proteomes" id="UP000572072"/>
    </source>
</evidence>